<comment type="caution">
    <text evidence="1">The sequence shown here is derived from an EMBL/GenBank/DDBJ whole genome shotgun (WGS) entry which is preliminary data.</text>
</comment>
<dbReference type="Pfam" id="PF10764">
    <property type="entry name" value="Gin"/>
    <property type="match status" value="1"/>
</dbReference>
<keyword evidence="2" id="KW-1185">Reference proteome</keyword>
<name>A0A937K1R8_9CLOT</name>
<dbReference type="Proteomes" id="UP000623681">
    <property type="component" value="Unassembled WGS sequence"/>
</dbReference>
<accession>A0A937K1R8</accession>
<reference evidence="1" key="1">
    <citation type="submission" date="2021-01" db="EMBL/GenBank/DDBJ databases">
        <title>Genome public.</title>
        <authorList>
            <person name="Liu C."/>
            <person name="Sun Q."/>
        </authorList>
    </citation>
    <scope>NUCLEOTIDE SEQUENCE</scope>
    <source>
        <strain evidence="1">YIM B02565</strain>
    </source>
</reference>
<evidence type="ECO:0000313" key="2">
    <source>
        <dbReference type="Proteomes" id="UP000623681"/>
    </source>
</evidence>
<gene>
    <name evidence="1" type="ORF">JK634_02615</name>
</gene>
<sequence>MRNRCIICGKNSEHGIIICGKEICLNCEKAISEMSADSDKYELNRRKIRKHLAEIIDKSN</sequence>
<dbReference type="RefSeq" id="WP_202766071.1">
    <property type="nucleotide sequence ID" value="NZ_JAESWA010000014.1"/>
</dbReference>
<protein>
    <submittedName>
        <fullName evidence="1">Sigma factor G inhibitor Gin</fullName>
    </submittedName>
</protein>
<organism evidence="1 2">
    <name type="scientific">Clostridium paridis</name>
    <dbReference type="NCBI Taxonomy" id="2803863"/>
    <lineage>
        <taxon>Bacteria</taxon>
        <taxon>Bacillati</taxon>
        <taxon>Bacillota</taxon>
        <taxon>Clostridia</taxon>
        <taxon>Eubacteriales</taxon>
        <taxon>Clostridiaceae</taxon>
        <taxon>Clostridium</taxon>
    </lineage>
</organism>
<proteinExistence type="predicted"/>
<evidence type="ECO:0000313" key="1">
    <source>
        <dbReference type="EMBL" id="MBL4930686.1"/>
    </source>
</evidence>
<dbReference type="InterPro" id="IPR019700">
    <property type="entry name" value="Sigma-G_inhibitor_Gin"/>
</dbReference>
<dbReference type="AlphaFoldDB" id="A0A937K1R8"/>
<dbReference type="EMBL" id="JAESWA010000014">
    <property type="protein sequence ID" value="MBL4930686.1"/>
    <property type="molecule type" value="Genomic_DNA"/>
</dbReference>